<dbReference type="InterPro" id="IPR000620">
    <property type="entry name" value="EamA_dom"/>
</dbReference>
<name>A0AAN7L4Y3_TRANT</name>
<feature type="transmembrane region" description="Helical" evidence="6">
    <location>
        <begin position="307"/>
        <end position="326"/>
    </location>
</feature>
<feature type="domain" description="EamA" evidence="7">
    <location>
        <begin position="11"/>
        <end position="145"/>
    </location>
</feature>
<feature type="transmembrane region" description="Helical" evidence="6">
    <location>
        <begin position="135"/>
        <end position="153"/>
    </location>
</feature>
<dbReference type="GO" id="GO:0016020">
    <property type="term" value="C:membrane"/>
    <property type="evidence" value="ECO:0007669"/>
    <property type="project" value="UniProtKB-SubCell"/>
</dbReference>
<feature type="transmembrane region" description="Helical" evidence="6">
    <location>
        <begin position="72"/>
        <end position="90"/>
    </location>
</feature>
<dbReference type="InterPro" id="IPR037185">
    <property type="entry name" value="EmrE-like"/>
</dbReference>
<keyword evidence="5 6" id="KW-0472">Membrane</keyword>
<accession>A0AAN7L4Y3</accession>
<keyword evidence="4 6" id="KW-1133">Transmembrane helix</keyword>
<dbReference type="GO" id="GO:0022857">
    <property type="term" value="F:transmembrane transporter activity"/>
    <property type="evidence" value="ECO:0007669"/>
    <property type="project" value="InterPro"/>
</dbReference>
<evidence type="ECO:0000259" key="7">
    <source>
        <dbReference type="Pfam" id="PF00892"/>
    </source>
</evidence>
<feature type="transmembrane region" description="Helical" evidence="6">
    <location>
        <begin position="96"/>
        <end position="123"/>
    </location>
</feature>
<evidence type="ECO:0000256" key="3">
    <source>
        <dbReference type="ARBA" id="ARBA00022692"/>
    </source>
</evidence>
<evidence type="ECO:0000256" key="2">
    <source>
        <dbReference type="ARBA" id="ARBA00007635"/>
    </source>
</evidence>
<feature type="transmembrane region" description="Helical" evidence="6">
    <location>
        <begin position="39"/>
        <end position="60"/>
    </location>
</feature>
<organism evidence="8 9">
    <name type="scientific">Trapa natans</name>
    <name type="common">Water chestnut</name>
    <dbReference type="NCBI Taxonomy" id="22666"/>
    <lineage>
        <taxon>Eukaryota</taxon>
        <taxon>Viridiplantae</taxon>
        <taxon>Streptophyta</taxon>
        <taxon>Embryophyta</taxon>
        <taxon>Tracheophyta</taxon>
        <taxon>Spermatophyta</taxon>
        <taxon>Magnoliopsida</taxon>
        <taxon>eudicotyledons</taxon>
        <taxon>Gunneridae</taxon>
        <taxon>Pentapetalae</taxon>
        <taxon>rosids</taxon>
        <taxon>malvids</taxon>
        <taxon>Myrtales</taxon>
        <taxon>Lythraceae</taxon>
        <taxon>Trapa</taxon>
    </lineage>
</organism>
<reference evidence="8 9" key="1">
    <citation type="journal article" date="2023" name="Hortic Res">
        <title>Pangenome of water caltrop reveals structural variations and asymmetric subgenome divergence after allopolyploidization.</title>
        <authorList>
            <person name="Zhang X."/>
            <person name="Chen Y."/>
            <person name="Wang L."/>
            <person name="Yuan Y."/>
            <person name="Fang M."/>
            <person name="Shi L."/>
            <person name="Lu R."/>
            <person name="Comes H.P."/>
            <person name="Ma Y."/>
            <person name="Chen Y."/>
            <person name="Huang G."/>
            <person name="Zhou Y."/>
            <person name="Zheng Z."/>
            <person name="Qiu Y."/>
        </authorList>
    </citation>
    <scope>NUCLEOTIDE SEQUENCE [LARGE SCALE GENOMIC DNA]</scope>
    <source>
        <strain evidence="8">F231</strain>
    </source>
</reference>
<evidence type="ECO:0000256" key="1">
    <source>
        <dbReference type="ARBA" id="ARBA00004141"/>
    </source>
</evidence>
<keyword evidence="3 6" id="KW-0812">Transmembrane</keyword>
<proteinExistence type="inferred from homology"/>
<feature type="transmembrane region" description="Helical" evidence="6">
    <location>
        <begin position="185"/>
        <end position="205"/>
    </location>
</feature>
<protein>
    <recommendedName>
        <fullName evidence="6">WAT1-related protein</fullName>
    </recommendedName>
</protein>
<feature type="transmembrane region" description="Helical" evidence="6">
    <location>
        <begin position="282"/>
        <end position="301"/>
    </location>
</feature>
<feature type="transmembrane region" description="Helical" evidence="6">
    <location>
        <begin position="217"/>
        <end position="238"/>
    </location>
</feature>
<dbReference type="PANTHER" id="PTHR31218">
    <property type="entry name" value="WAT1-RELATED PROTEIN"/>
    <property type="match status" value="1"/>
</dbReference>
<comment type="caution">
    <text evidence="8">The sequence shown here is derived from an EMBL/GenBank/DDBJ whole genome shotgun (WGS) entry which is preliminary data.</text>
</comment>
<dbReference type="Pfam" id="PF00892">
    <property type="entry name" value="EamA"/>
    <property type="match status" value="2"/>
</dbReference>
<dbReference type="EMBL" id="JAXQNO010000019">
    <property type="protein sequence ID" value="KAK4774771.1"/>
    <property type="molecule type" value="Genomic_DNA"/>
</dbReference>
<dbReference type="Proteomes" id="UP001346149">
    <property type="component" value="Unassembled WGS sequence"/>
</dbReference>
<dbReference type="SUPFAM" id="SSF103481">
    <property type="entry name" value="Multidrug resistance efflux transporter EmrE"/>
    <property type="match status" value="2"/>
</dbReference>
<feature type="domain" description="EamA" evidence="7">
    <location>
        <begin position="187"/>
        <end position="325"/>
    </location>
</feature>
<evidence type="ECO:0000313" key="9">
    <source>
        <dbReference type="Proteomes" id="UP001346149"/>
    </source>
</evidence>
<evidence type="ECO:0000313" key="8">
    <source>
        <dbReference type="EMBL" id="KAK4774771.1"/>
    </source>
</evidence>
<dbReference type="AlphaFoldDB" id="A0AAN7L4Y3"/>
<evidence type="ECO:0000256" key="5">
    <source>
        <dbReference type="ARBA" id="ARBA00023136"/>
    </source>
</evidence>
<feature type="transmembrane region" description="Helical" evidence="6">
    <location>
        <begin position="250"/>
        <end position="270"/>
    </location>
</feature>
<keyword evidence="9" id="KW-1185">Reference proteome</keyword>
<dbReference type="InterPro" id="IPR030184">
    <property type="entry name" value="WAT1-related"/>
</dbReference>
<comment type="subcellular location">
    <subcellularLocation>
        <location evidence="1 6">Membrane</location>
        <topology evidence="1 6">Multi-pass membrane protein</topology>
    </subcellularLocation>
</comment>
<comment type="similarity">
    <text evidence="2 6">Belongs to the drug/metabolite transporter (DMT) superfamily. Plant drug/metabolite exporter (P-DME) (TC 2.A.7.4) family.</text>
</comment>
<sequence length="380" mass="41005">MGKLEDMKPVMAMTVLQFTYAGITLFTRAAILQGMSPRVFVVYRHAIATLFISPVAFLLRRKSRGVPMGLKSFTLIFLASLIGVAINQNLYAEGLYLASASMASAMANLVPAVTFVMASALGLEHVNIRSLRSMAKIGGTVLCVGGAVTMALLRGPKLLNNSRETLTLMVSKFAYGGSGGGDNSWILGCLFLFGSCCCWSIWLILQVPMTESYPDYVSLSAWMCFLSTIQAAALTLFLESDLSMWIPNTKFQLACIIYSGVIGSGISFFVQAWCISRRGPVFSAMFSPLCTVIVTILAAIFLHEKVYTGSMAGAVGVVAGLYIVLWGKAEDIRPVSGEVKLPNAVKTAVYQNDLEKLACKIDLEEPLLSSNPSSDVKEES</sequence>
<gene>
    <name evidence="8" type="ORF">SAY86_009706</name>
</gene>
<evidence type="ECO:0000256" key="4">
    <source>
        <dbReference type="ARBA" id="ARBA00022989"/>
    </source>
</evidence>
<evidence type="ECO:0000256" key="6">
    <source>
        <dbReference type="RuleBase" id="RU363077"/>
    </source>
</evidence>